<organism evidence="2 3">
    <name type="scientific">Cryoendolithus antarcticus</name>
    <dbReference type="NCBI Taxonomy" id="1507870"/>
    <lineage>
        <taxon>Eukaryota</taxon>
        <taxon>Fungi</taxon>
        <taxon>Dikarya</taxon>
        <taxon>Ascomycota</taxon>
        <taxon>Pezizomycotina</taxon>
        <taxon>Dothideomycetes</taxon>
        <taxon>Dothideomycetidae</taxon>
        <taxon>Cladosporiales</taxon>
        <taxon>Cladosporiaceae</taxon>
        <taxon>Cryoendolithus</taxon>
    </lineage>
</organism>
<reference evidence="3" key="1">
    <citation type="submission" date="2017-03" db="EMBL/GenBank/DDBJ databases">
        <title>Genomes of endolithic fungi from Antarctica.</title>
        <authorList>
            <person name="Coleine C."/>
            <person name="Masonjones S."/>
            <person name="Stajich J.E."/>
        </authorList>
    </citation>
    <scope>NUCLEOTIDE SEQUENCE [LARGE SCALE GENOMIC DNA]</scope>
    <source>
        <strain evidence="3">CCFEE 5527</strain>
    </source>
</reference>
<keyword evidence="3" id="KW-1185">Reference proteome</keyword>
<feature type="compositionally biased region" description="Low complexity" evidence="1">
    <location>
        <begin position="300"/>
        <end position="315"/>
    </location>
</feature>
<dbReference type="AlphaFoldDB" id="A0A1V8SYM2"/>
<feature type="region of interest" description="Disordered" evidence="1">
    <location>
        <begin position="150"/>
        <end position="173"/>
    </location>
</feature>
<dbReference type="InParanoid" id="A0A1V8SYM2"/>
<evidence type="ECO:0000313" key="2">
    <source>
        <dbReference type="EMBL" id="OQO04121.1"/>
    </source>
</evidence>
<feature type="region of interest" description="Disordered" evidence="1">
    <location>
        <begin position="195"/>
        <end position="239"/>
    </location>
</feature>
<gene>
    <name evidence="2" type="ORF">B0A48_10730</name>
</gene>
<dbReference type="EMBL" id="NAJO01000022">
    <property type="protein sequence ID" value="OQO04121.1"/>
    <property type="molecule type" value="Genomic_DNA"/>
</dbReference>
<dbReference type="Proteomes" id="UP000192596">
    <property type="component" value="Unassembled WGS sequence"/>
</dbReference>
<feature type="compositionally biased region" description="Low complexity" evidence="1">
    <location>
        <begin position="280"/>
        <end position="289"/>
    </location>
</feature>
<evidence type="ECO:0000313" key="3">
    <source>
        <dbReference type="Proteomes" id="UP000192596"/>
    </source>
</evidence>
<feature type="region of interest" description="Disordered" evidence="1">
    <location>
        <begin position="76"/>
        <end position="106"/>
    </location>
</feature>
<feature type="compositionally biased region" description="Basic and acidic residues" evidence="1">
    <location>
        <begin position="96"/>
        <end position="106"/>
    </location>
</feature>
<comment type="caution">
    <text evidence="2">The sequence shown here is derived from an EMBL/GenBank/DDBJ whole genome shotgun (WGS) entry which is preliminary data.</text>
</comment>
<sequence>MPQEAGTINVSNLDAAGYASVHVGSEYHQRHGVDETISYGQVHTVYHIHNHYYPASVSVTPMPSSPPFAMPPSPLQRGKIAPPSRAEQVAVMTSADEQRSGGDHEGLAEPSILADIADATQGSSNSASVSNGSLEQVLADHILDPVANSAGKSAAMDRSNASQNSARSEDSSVTELAIAIELDARSVKTSEPVARNYTAKASTPTPSLSSTSRSLSAQIDDPESASNRLGQRSPNRQPTIVAASSPLGQLALRQQHQQPADMFTASTIRQICLRRADRQPTTPATPNATQSLAMRRSSRRPATPATPSAAAALALRRADRQPVAVPAQRDPTTGDATSAPRGAIPEIAPSHNGATMALGSATDRRVEASQRGATPEAQPGAQGVASFGSSTSTLPPATRGSDPSRDDQSVPQASDHTEALYPEPTASVQLRAEFRKLDISGRYVTQPLPISFPVITTTIWKRAALKQAVITMQTYGHSMVCDDIDGCPFIFICFRVWPSICSGRPFSTALVYSGFNEPDVRRILVLAAETNGPLVVRYNKAARG</sequence>
<feature type="region of interest" description="Disordered" evidence="1">
    <location>
        <begin position="274"/>
        <end position="424"/>
    </location>
</feature>
<feature type="compositionally biased region" description="Low complexity" evidence="1">
    <location>
        <begin position="202"/>
        <end position="216"/>
    </location>
</feature>
<feature type="compositionally biased region" description="Polar residues" evidence="1">
    <location>
        <begin position="159"/>
        <end position="173"/>
    </location>
</feature>
<feature type="compositionally biased region" description="Polar residues" evidence="1">
    <location>
        <begin position="224"/>
        <end position="238"/>
    </location>
</feature>
<accession>A0A1V8SYM2</accession>
<evidence type="ECO:0000256" key="1">
    <source>
        <dbReference type="SAM" id="MobiDB-lite"/>
    </source>
</evidence>
<proteinExistence type="predicted"/>
<name>A0A1V8SYM2_9PEZI</name>
<protein>
    <submittedName>
        <fullName evidence="2">Uncharacterized protein</fullName>
    </submittedName>
</protein>